<evidence type="ECO:0000313" key="2">
    <source>
        <dbReference type="EMBL" id="ORD98048.1"/>
    </source>
</evidence>
<feature type="signal peptide" evidence="1">
    <location>
        <begin position="1"/>
        <end position="18"/>
    </location>
</feature>
<evidence type="ECO:0000313" key="3">
    <source>
        <dbReference type="Proteomes" id="UP000192356"/>
    </source>
</evidence>
<keyword evidence="3" id="KW-1185">Reference proteome</keyword>
<feature type="chain" id="PRO_5012642655" evidence="1">
    <location>
        <begin position="19"/>
        <end position="41"/>
    </location>
</feature>
<evidence type="ECO:0000256" key="1">
    <source>
        <dbReference type="SAM" id="SignalP"/>
    </source>
</evidence>
<protein>
    <submittedName>
        <fullName evidence="2">Uncharacterized protein</fullName>
    </submittedName>
</protein>
<gene>
    <name evidence="2" type="ORF">HERIO_2749</name>
</gene>
<dbReference type="AlphaFoldDB" id="A0A1X0QE34"/>
<name>A0A1X0QE34_9MICR</name>
<dbReference type="Proteomes" id="UP000192356">
    <property type="component" value="Unassembled WGS sequence"/>
</dbReference>
<dbReference type="VEuPathDB" id="MicrosporidiaDB:HERIO_2749"/>
<keyword evidence="1" id="KW-0732">Signal</keyword>
<sequence>MFFYPLLCFLLLIETSHFVDFHYLKYLNFVVQKCDQNQLNL</sequence>
<comment type="caution">
    <text evidence="2">The sequence shown here is derived from an EMBL/GenBank/DDBJ whole genome shotgun (WGS) entry which is preliminary data.</text>
</comment>
<dbReference type="EMBL" id="LVKB01000003">
    <property type="protein sequence ID" value="ORD98048.1"/>
    <property type="molecule type" value="Genomic_DNA"/>
</dbReference>
<proteinExistence type="predicted"/>
<accession>A0A1X0QE34</accession>
<organism evidence="2 3">
    <name type="scientific">Hepatospora eriocheir</name>
    <dbReference type="NCBI Taxonomy" id="1081669"/>
    <lineage>
        <taxon>Eukaryota</taxon>
        <taxon>Fungi</taxon>
        <taxon>Fungi incertae sedis</taxon>
        <taxon>Microsporidia</taxon>
        <taxon>Hepatosporidae</taxon>
        <taxon>Hepatospora</taxon>
    </lineage>
</organism>
<reference evidence="2 3" key="1">
    <citation type="journal article" date="2017" name="Environ. Microbiol.">
        <title>Decay of the glycolytic pathway and adaptation to intranuclear parasitism within Enterocytozoonidae microsporidia.</title>
        <authorList>
            <person name="Wiredu Boakye D."/>
            <person name="Jaroenlak P."/>
            <person name="Prachumwat A."/>
            <person name="Williams T.A."/>
            <person name="Bateman K.S."/>
            <person name="Itsathitphaisarn O."/>
            <person name="Sritunyalucksana K."/>
            <person name="Paszkiewicz K.H."/>
            <person name="Moore K.A."/>
            <person name="Stentiford G.D."/>
            <person name="Williams B.A."/>
        </authorList>
    </citation>
    <scope>NUCLEOTIDE SEQUENCE [LARGE SCALE GENOMIC DNA]</scope>
    <source>
        <strain evidence="2 3">GB1</strain>
    </source>
</reference>